<reference evidence="1 2" key="1">
    <citation type="journal article" date="2012" name="J. Bacteriol.">
        <title>Draft Genome Sequence of the Purple Photosynthetic Bacterium Phaeospirillum molischianum DSM120, a Particularly Versatile Bacterium.</title>
        <authorList>
            <person name="Duquesne K."/>
            <person name="Prima V."/>
            <person name="Ji B."/>
            <person name="Rouy Z."/>
            <person name="Medigue C."/>
            <person name="Talla E."/>
            <person name="Sturgis J.N."/>
        </authorList>
    </citation>
    <scope>NUCLEOTIDE SEQUENCE [LARGE SCALE GENOMIC DNA]</scope>
    <source>
        <strain evidence="2">DSM120</strain>
    </source>
</reference>
<organism evidence="1 2">
    <name type="scientific">Magnetospirillum molischianum DSM 120</name>
    <dbReference type="NCBI Taxonomy" id="1150626"/>
    <lineage>
        <taxon>Bacteria</taxon>
        <taxon>Pseudomonadati</taxon>
        <taxon>Pseudomonadota</taxon>
        <taxon>Alphaproteobacteria</taxon>
        <taxon>Rhodospirillales</taxon>
        <taxon>Rhodospirillaceae</taxon>
        <taxon>Magnetospirillum</taxon>
    </lineage>
</organism>
<dbReference type="RefSeq" id="WP_002726612.1">
    <property type="nucleotide sequence ID" value="NZ_CAHP01000012.1"/>
</dbReference>
<dbReference type="AlphaFoldDB" id="H8FPU1"/>
<gene>
    <name evidence="1" type="ORF">PHAMO_20065</name>
</gene>
<comment type="caution">
    <text evidence="1">The sequence shown here is derived from an EMBL/GenBank/DDBJ whole genome shotgun (WGS) entry which is preliminary data.</text>
</comment>
<dbReference type="Proteomes" id="UP000004169">
    <property type="component" value="Unassembled WGS sequence"/>
</dbReference>
<sequence>MAQETLFICQPYVLGKRGALKPQPPIAYSTEAQAILRAHRIMDSGNVAGVDVVRQTADPEMGDYDEPVFIERLGTVPQVET</sequence>
<evidence type="ECO:0000313" key="1">
    <source>
        <dbReference type="EMBL" id="CCG40379.1"/>
    </source>
</evidence>
<protein>
    <submittedName>
        <fullName evidence="1">Uncharacterized protein</fullName>
    </submittedName>
</protein>
<proteinExistence type="predicted"/>
<accession>H8FPU1</accession>
<dbReference type="EMBL" id="CAHP01000012">
    <property type="protein sequence ID" value="CCG40379.1"/>
    <property type="molecule type" value="Genomic_DNA"/>
</dbReference>
<dbReference type="eggNOG" id="ENOG5033BJV">
    <property type="taxonomic scope" value="Bacteria"/>
</dbReference>
<evidence type="ECO:0000313" key="2">
    <source>
        <dbReference type="Proteomes" id="UP000004169"/>
    </source>
</evidence>
<name>H8FPU1_MAGML</name>
<dbReference type="OrthoDB" id="7220707at2"/>
<keyword evidence="2" id="KW-1185">Reference proteome</keyword>